<dbReference type="Proteomes" id="UP000028411">
    <property type="component" value="Unassembled WGS sequence"/>
</dbReference>
<keyword evidence="1" id="KW-1133">Transmembrane helix</keyword>
<dbReference type="GO" id="GO:0019867">
    <property type="term" value="C:outer membrane"/>
    <property type="evidence" value="ECO:0007669"/>
    <property type="project" value="InterPro"/>
</dbReference>
<sequence length="88" mass="10286">MDERLPQYLHKPVQILWFGSDEFVLVITVIFVAVIVGGMLGWALVAGLLLFVPWLRTKPRGFIPHMAWRWGLVRWSNYPGPTQTRFYE</sequence>
<proteinExistence type="predicted"/>
<dbReference type="RefSeq" id="WP_013846819.1">
    <property type="nucleotide sequence ID" value="NZ_JFHR01000001.1"/>
</dbReference>
<evidence type="ECO:0000313" key="3">
    <source>
        <dbReference type="Proteomes" id="UP000028411"/>
    </source>
</evidence>
<evidence type="ECO:0000313" key="2">
    <source>
        <dbReference type="EMBL" id="KEQ55668.1"/>
    </source>
</evidence>
<name>A0A081RKE5_SPHCR</name>
<protein>
    <submittedName>
        <fullName evidence="2">Conjugal transfer protein TraL</fullName>
    </submittedName>
</protein>
<dbReference type="PATRIC" id="fig|46429.4.peg.304"/>
<feature type="transmembrane region" description="Helical" evidence="1">
    <location>
        <begin position="23"/>
        <end position="52"/>
    </location>
</feature>
<gene>
    <name evidence="2" type="primary">traL_1</name>
    <name evidence="2" type="ORF">BV95_00307</name>
</gene>
<comment type="caution">
    <text evidence="2">The sequence shown here is derived from an EMBL/GenBank/DDBJ whole genome shotgun (WGS) entry which is preliminary data.</text>
</comment>
<keyword evidence="1" id="KW-0812">Transmembrane</keyword>
<reference evidence="2 3" key="1">
    <citation type="submission" date="2014-02" db="EMBL/GenBank/DDBJ databases">
        <title>Whole genome sequence of Sphingobium chlorophenolicum NBRC 16172.</title>
        <authorList>
            <person name="Gan H.M."/>
            <person name="Gan H.Y."/>
            <person name="Chew T.H."/>
            <person name="Savka M.A."/>
        </authorList>
    </citation>
    <scope>NUCLEOTIDE SEQUENCE [LARGE SCALE GENOMIC DNA]</scope>
    <source>
        <strain evidence="2 3">NBRC 16172</strain>
    </source>
</reference>
<keyword evidence="1" id="KW-0472">Membrane</keyword>
<evidence type="ECO:0000256" key="1">
    <source>
        <dbReference type="SAM" id="Phobius"/>
    </source>
</evidence>
<dbReference type="AlphaFoldDB" id="A0A081RKE5"/>
<accession>A0A081RKE5</accession>
<dbReference type="Pfam" id="PF07178">
    <property type="entry name" value="TraL"/>
    <property type="match status" value="1"/>
</dbReference>
<dbReference type="eggNOG" id="ENOG5033BFH">
    <property type="taxonomic scope" value="Bacteria"/>
</dbReference>
<organism evidence="2 3">
    <name type="scientific">Sphingobium chlorophenolicum</name>
    <dbReference type="NCBI Taxonomy" id="46429"/>
    <lineage>
        <taxon>Bacteria</taxon>
        <taxon>Pseudomonadati</taxon>
        <taxon>Pseudomonadota</taxon>
        <taxon>Alphaproteobacteria</taxon>
        <taxon>Sphingomonadales</taxon>
        <taxon>Sphingomonadaceae</taxon>
        <taxon>Sphingobium</taxon>
    </lineage>
</organism>
<dbReference type="InterPro" id="IPR009838">
    <property type="entry name" value="T4SS_TraL"/>
</dbReference>
<dbReference type="OrthoDB" id="7570155at2"/>
<dbReference type="EMBL" id="JFHR01000001">
    <property type="protein sequence ID" value="KEQ55668.1"/>
    <property type="molecule type" value="Genomic_DNA"/>
</dbReference>